<feature type="region of interest" description="Disordered" evidence="1">
    <location>
        <begin position="521"/>
        <end position="556"/>
    </location>
</feature>
<dbReference type="EMBL" id="JAVDVY010000001">
    <property type="protein sequence ID" value="MDR7134525.1"/>
    <property type="molecule type" value="Genomic_DNA"/>
</dbReference>
<dbReference type="SUPFAM" id="SSF52540">
    <property type="entry name" value="P-loop containing nucleoside triphosphate hydrolases"/>
    <property type="match status" value="1"/>
</dbReference>
<dbReference type="Pfam" id="PF13481">
    <property type="entry name" value="AAA_25"/>
    <property type="match status" value="1"/>
</dbReference>
<gene>
    <name evidence="2" type="ORF">J2X06_001709</name>
</gene>
<organism evidence="2 3">
    <name type="scientific">Lysobacter niastensis</name>
    <dbReference type="NCBI Taxonomy" id="380629"/>
    <lineage>
        <taxon>Bacteria</taxon>
        <taxon>Pseudomonadati</taxon>
        <taxon>Pseudomonadota</taxon>
        <taxon>Gammaproteobacteria</taxon>
        <taxon>Lysobacterales</taxon>
        <taxon>Lysobacteraceae</taxon>
        <taxon>Lysobacter</taxon>
    </lineage>
</organism>
<feature type="compositionally biased region" description="Basic and acidic residues" evidence="1">
    <location>
        <begin position="542"/>
        <end position="556"/>
    </location>
</feature>
<evidence type="ECO:0000256" key="1">
    <source>
        <dbReference type="SAM" id="MobiDB-lite"/>
    </source>
</evidence>
<sequence>MIARYPAADILQAFAPKPLLPASAADTNAPGTFTFCQSGGVVVTVGRHTDLIKQTARFAVQMHFDGLSRQAAIAALEAERARGRWTREIPDHELHAALDSALEKCRRGEWKEAPSGVGMEPSRTSLAEALAREITPFTDDDFLRASASHPHIFQHAGAGAFPVGEVTIVAAPGREGKTYAMVHVGAACVLGLPLAGLAPPECLRVLCYSNEDDRIQYARKVRAICSRLPPADVERLRRGLLVPDLEVPGLVEAREIVGVSDRRRPVPTAMVDALIAVLKPLATGPDRIGMVIFETASTLSDADEDNPGLKTLVAALKRIARELSVAAVLVHHTSQAAAANLPSLNVSVADIRGGTTLAFNTRQCFLLVNLGSADDPFPERDMRTLLRRFVAPFYAGRVTALICLDSSKSMDPPPVFLAWVQTEYGPTMQEIHPPAEIAGARWRKVRSVVIAHAQEERKENRAEQHSADASACVAMAIQLHDEGKHPTVRAVSRALGHGADWARSRLEGAAARGQLVRSEECIPKTKGKTDVYRPAALPPPELSDHYPSEPTHEPTG</sequence>
<evidence type="ECO:0000313" key="3">
    <source>
        <dbReference type="Proteomes" id="UP001251524"/>
    </source>
</evidence>
<evidence type="ECO:0008006" key="4">
    <source>
        <dbReference type="Google" id="ProtNLM"/>
    </source>
</evidence>
<comment type="caution">
    <text evidence="2">The sequence shown here is derived from an EMBL/GenBank/DDBJ whole genome shotgun (WGS) entry which is preliminary data.</text>
</comment>
<feature type="compositionally biased region" description="Basic and acidic residues" evidence="1">
    <location>
        <begin position="521"/>
        <end position="531"/>
    </location>
</feature>
<dbReference type="Gene3D" id="3.40.50.300">
    <property type="entry name" value="P-loop containing nucleotide triphosphate hydrolases"/>
    <property type="match status" value="1"/>
</dbReference>
<dbReference type="RefSeq" id="WP_310060843.1">
    <property type="nucleotide sequence ID" value="NZ_JAVDVY010000001.1"/>
</dbReference>
<keyword evidence="3" id="KW-1185">Reference proteome</keyword>
<protein>
    <recommendedName>
        <fullName evidence="4">AAA family ATPase</fullName>
    </recommendedName>
</protein>
<accession>A0ABU1WA99</accession>
<dbReference type="InterPro" id="IPR027417">
    <property type="entry name" value="P-loop_NTPase"/>
</dbReference>
<proteinExistence type="predicted"/>
<name>A0ABU1WA99_9GAMM</name>
<dbReference type="Proteomes" id="UP001251524">
    <property type="component" value="Unassembled WGS sequence"/>
</dbReference>
<reference evidence="2 3" key="1">
    <citation type="submission" date="2023-07" db="EMBL/GenBank/DDBJ databases">
        <title>Sorghum-associated microbial communities from plants grown in Nebraska, USA.</title>
        <authorList>
            <person name="Schachtman D."/>
        </authorList>
    </citation>
    <scope>NUCLEOTIDE SEQUENCE [LARGE SCALE GENOMIC DNA]</scope>
    <source>
        <strain evidence="2 3">BE198</strain>
    </source>
</reference>
<evidence type="ECO:0000313" key="2">
    <source>
        <dbReference type="EMBL" id="MDR7134525.1"/>
    </source>
</evidence>